<feature type="compositionally biased region" description="Basic residues" evidence="1">
    <location>
        <begin position="455"/>
        <end position="464"/>
    </location>
</feature>
<evidence type="ECO:0000313" key="2">
    <source>
        <dbReference type="EMBL" id="EGZ23966.1"/>
    </source>
</evidence>
<feature type="compositionally biased region" description="Basic and acidic residues" evidence="1">
    <location>
        <begin position="426"/>
        <end position="435"/>
    </location>
</feature>
<dbReference type="KEGG" id="psoj:PHYSODRAFT_296199"/>
<organism evidence="2 3">
    <name type="scientific">Phytophthora sojae (strain P6497)</name>
    <name type="common">Soybean stem and root rot agent</name>
    <name type="synonym">Phytophthora megasperma f. sp. glycines</name>
    <dbReference type="NCBI Taxonomy" id="1094619"/>
    <lineage>
        <taxon>Eukaryota</taxon>
        <taxon>Sar</taxon>
        <taxon>Stramenopiles</taxon>
        <taxon>Oomycota</taxon>
        <taxon>Peronosporomycetes</taxon>
        <taxon>Peronosporales</taxon>
        <taxon>Peronosporaceae</taxon>
        <taxon>Phytophthora</taxon>
    </lineage>
</organism>
<proteinExistence type="predicted"/>
<evidence type="ECO:0000313" key="3">
    <source>
        <dbReference type="Proteomes" id="UP000002640"/>
    </source>
</evidence>
<dbReference type="RefSeq" id="XP_009519254.1">
    <property type="nucleotide sequence ID" value="XM_009520959.1"/>
</dbReference>
<dbReference type="GeneID" id="20641346"/>
<protein>
    <submittedName>
        <fullName evidence="2">Uncharacterized protein</fullName>
    </submittedName>
</protein>
<accession>G4Z026</accession>
<feature type="compositionally biased region" description="Basic and acidic residues" evidence="1">
    <location>
        <begin position="442"/>
        <end position="454"/>
    </location>
</feature>
<sequence length="483" mass="55547">MYELHPGVAAALDAVRGAPHDGVLVAQTQLSRLQQCGYAEAQVARWRSRGARVMSPPDPYYPERRHWPMRNWLREAKETIRYLREVNVSGDPERSWVASFRGECLCLPVVSDHQAWLIDFNILWPEDGSRDYVSVIALLQTMLSDAGFAFVNLVPSWGQSLHPEFFRPRDARFISDALFLRRLLVNEQDAWDQIARERKFSVRREDVPFQVLDPEAATAFPVEDDGDALTLTSEEQELLGMAVVTRLRLAQVRPREWSETDSSRPEPKRASSPLPARLHDHELDEGLKSEDHGAAARQTARQVDATDEETMTHHHALREAQRQIVELQAAMTARDEHERARLQDLEEVMTTRIPERDLNRSERKQQKSTQRKREIEDSRRKAAAATGIATLKEQQTRERDDLQHQFERAVAQERAAAFQEAQAISRDAERMRDEAIAGAEAAADRVKQEEERAQKERHHRAKRNKPGERWIRSALTHSKRRSG</sequence>
<feature type="compositionally biased region" description="Basic and acidic residues" evidence="1">
    <location>
        <begin position="353"/>
        <end position="380"/>
    </location>
</feature>
<dbReference type="EMBL" id="JH159152">
    <property type="protein sequence ID" value="EGZ23966.1"/>
    <property type="molecule type" value="Genomic_DNA"/>
</dbReference>
<feature type="region of interest" description="Disordered" evidence="1">
    <location>
        <begin position="351"/>
        <end position="400"/>
    </location>
</feature>
<keyword evidence="3" id="KW-1185">Reference proteome</keyword>
<dbReference type="AlphaFoldDB" id="G4Z026"/>
<evidence type="ECO:0000256" key="1">
    <source>
        <dbReference type="SAM" id="MobiDB-lite"/>
    </source>
</evidence>
<feature type="region of interest" description="Disordered" evidence="1">
    <location>
        <begin position="425"/>
        <end position="483"/>
    </location>
</feature>
<feature type="compositionally biased region" description="Basic and acidic residues" evidence="1">
    <location>
        <begin position="254"/>
        <end position="269"/>
    </location>
</feature>
<feature type="region of interest" description="Disordered" evidence="1">
    <location>
        <begin position="254"/>
        <end position="277"/>
    </location>
</feature>
<dbReference type="Proteomes" id="UP000002640">
    <property type="component" value="Unassembled WGS sequence"/>
</dbReference>
<dbReference type="InParanoid" id="G4Z026"/>
<name>G4Z026_PHYSP</name>
<reference evidence="2 3" key="1">
    <citation type="journal article" date="2006" name="Science">
        <title>Phytophthora genome sequences uncover evolutionary origins and mechanisms of pathogenesis.</title>
        <authorList>
            <person name="Tyler B.M."/>
            <person name="Tripathy S."/>
            <person name="Zhang X."/>
            <person name="Dehal P."/>
            <person name="Jiang R.H."/>
            <person name="Aerts A."/>
            <person name="Arredondo F.D."/>
            <person name="Baxter L."/>
            <person name="Bensasson D."/>
            <person name="Beynon J.L."/>
            <person name="Chapman J."/>
            <person name="Damasceno C.M."/>
            <person name="Dorrance A.E."/>
            <person name="Dou D."/>
            <person name="Dickerman A.W."/>
            <person name="Dubchak I.L."/>
            <person name="Garbelotto M."/>
            <person name="Gijzen M."/>
            <person name="Gordon S.G."/>
            <person name="Govers F."/>
            <person name="Grunwald N.J."/>
            <person name="Huang W."/>
            <person name="Ivors K.L."/>
            <person name="Jones R.W."/>
            <person name="Kamoun S."/>
            <person name="Krampis K."/>
            <person name="Lamour K.H."/>
            <person name="Lee M.K."/>
            <person name="McDonald W.H."/>
            <person name="Medina M."/>
            <person name="Meijer H.J."/>
            <person name="Nordberg E.K."/>
            <person name="Maclean D.J."/>
            <person name="Ospina-Giraldo M.D."/>
            <person name="Morris P.F."/>
            <person name="Phuntumart V."/>
            <person name="Putnam N.H."/>
            <person name="Rash S."/>
            <person name="Rose J.K."/>
            <person name="Sakihama Y."/>
            <person name="Salamov A.A."/>
            <person name="Savidor A."/>
            <person name="Scheuring C.F."/>
            <person name="Smith B.M."/>
            <person name="Sobral B.W."/>
            <person name="Terry A."/>
            <person name="Torto-Alalibo T.A."/>
            <person name="Win J."/>
            <person name="Xu Z."/>
            <person name="Zhang H."/>
            <person name="Grigoriev I.V."/>
            <person name="Rokhsar D.S."/>
            <person name="Boore J.L."/>
        </authorList>
    </citation>
    <scope>NUCLEOTIDE SEQUENCE [LARGE SCALE GENOMIC DNA]</scope>
    <source>
        <strain evidence="2 3">P6497</strain>
    </source>
</reference>
<gene>
    <name evidence="2" type="ORF">PHYSODRAFT_296199</name>
</gene>
<dbReference type="SMR" id="G4Z026"/>